<evidence type="ECO:0000256" key="9">
    <source>
        <dbReference type="ARBA" id="ARBA00044484"/>
    </source>
</evidence>
<dbReference type="PROSITE" id="PS00629">
    <property type="entry name" value="IMP_1"/>
    <property type="match status" value="1"/>
</dbReference>
<comment type="cofactor">
    <cofactor evidence="1 10">
        <name>Mg(2+)</name>
        <dbReference type="ChEBI" id="CHEBI:18420"/>
    </cofactor>
</comment>
<name>A0A517YR73_9BACT</name>
<evidence type="ECO:0000256" key="3">
    <source>
        <dbReference type="ARBA" id="ARBA00012633"/>
    </source>
</evidence>
<dbReference type="CDD" id="cd01517">
    <property type="entry name" value="PAP_phosphatase"/>
    <property type="match status" value="1"/>
</dbReference>
<dbReference type="GO" id="GO:0046872">
    <property type="term" value="F:metal ion binding"/>
    <property type="evidence" value="ECO:0007669"/>
    <property type="project" value="UniProtKB-KW"/>
</dbReference>
<dbReference type="EMBL" id="CP036425">
    <property type="protein sequence ID" value="QDU32727.1"/>
    <property type="molecule type" value="Genomic_DNA"/>
</dbReference>
<comment type="catalytic activity">
    <reaction evidence="7">
        <text>adenosine 2',5'-bisphosphate + H2O = AMP + phosphate</text>
        <dbReference type="Rhea" id="RHEA:77643"/>
        <dbReference type="ChEBI" id="CHEBI:15377"/>
        <dbReference type="ChEBI" id="CHEBI:43474"/>
        <dbReference type="ChEBI" id="CHEBI:194156"/>
        <dbReference type="ChEBI" id="CHEBI:456215"/>
        <dbReference type="EC" id="3.1.3.7"/>
    </reaction>
    <physiologicalReaction direction="left-to-right" evidence="7">
        <dbReference type="Rhea" id="RHEA:77644"/>
    </physiologicalReaction>
</comment>
<dbReference type="InterPro" id="IPR000760">
    <property type="entry name" value="Inositol_monophosphatase-like"/>
</dbReference>
<dbReference type="KEGG" id="pcor:KS4_07610"/>
<dbReference type="GO" id="GO:0000103">
    <property type="term" value="P:sulfate assimilation"/>
    <property type="evidence" value="ECO:0007669"/>
    <property type="project" value="TreeGrafter"/>
</dbReference>
<dbReference type="SUPFAM" id="SSF56655">
    <property type="entry name" value="Carbohydrate phosphatase"/>
    <property type="match status" value="1"/>
</dbReference>
<evidence type="ECO:0000313" key="11">
    <source>
        <dbReference type="EMBL" id="QDU32727.1"/>
    </source>
</evidence>
<dbReference type="GO" id="GO:0008441">
    <property type="term" value="F:3'(2'),5'-bisphosphate nucleotidase activity"/>
    <property type="evidence" value="ECO:0007669"/>
    <property type="project" value="UniProtKB-EC"/>
</dbReference>
<reference evidence="11 12" key="1">
    <citation type="submission" date="2019-02" db="EMBL/GenBank/DDBJ databases">
        <title>Deep-cultivation of Planctomycetes and their phenomic and genomic characterization uncovers novel biology.</title>
        <authorList>
            <person name="Wiegand S."/>
            <person name="Jogler M."/>
            <person name="Boedeker C."/>
            <person name="Pinto D."/>
            <person name="Vollmers J."/>
            <person name="Rivas-Marin E."/>
            <person name="Kohn T."/>
            <person name="Peeters S.H."/>
            <person name="Heuer A."/>
            <person name="Rast P."/>
            <person name="Oberbeckmann S."/>
            <person name="Bunk B."/>
            <person name="Jeske O."/>
            <person name="Meyerdierks A."/>
            <person name="Storesund J.E."/>
            <person name="Kallscheuer N."/>
            <person name="Luecker S."/>
            <person name="Lage O.M."/>
            <person name="Pohl T."/>
            <person name="Merkel B.J."/>
            <person name="Hornburger P."/>
            <person name="Mueller R.-W."/>
            <person name="Bruemmer F."/>
            <person name="Labrenz M."/>
            <person name="Spormann A.M."/>
            <person name="Op den Camp H."/>
            <person name="Overmann J."/>
            <person name="Amann R."/>
            <person name="Jetten M.S.M."/>
            <person name="Mascher T."/>
            <person name="Medema M.H."/>
            <person name="Devos D.P."/>
            <person name="Kaster A.-K."/>
            <person name="Ovreas L."/>
            <person name="Rohde M."/>
            <person name="Galperin M.Y."/>
            <person name="Jogler C."/>
        </authorList>
    </citation>
    <scope>NUCLEOTIDE SEQUENCE [LARGE SCALE GENOMIC DNA]</scope>
    <source>
        <strain evidence="11 12">KS4</strain>
    </source>
</reference>
<feature type="binding site" evidence="10">
    <location>
        <position position="168"/>
    </location>
    <ligand>
        <name>Mg(2+)</name>
        <dbReference type="ChEBI" id="CHEBI:18420"/>
        <label>1</label>
        <note>catalytic</note>
    </ligand>
</feature>
<evidence type="ECO:0000256" key="1">
    <source>
        <dbReference type="ARBA" id="ARBA00001946"/>
    </source>
</evidence>
<dbReference type="InterPro" id="IPR020583">
    <property type="entry name" value="Inositol_monoP_metal-BS"/>
</dbReference>
<dbReference type="RefSeq" id="WP_200761534.1">
    <property type="nucleotide sequence ID" value="NZ_CP036425.1"/>
</dbReference>
<evidence type="ECO:0000256" key="5">
    <source>
        <dbReference type="ARBA" id="ARBA00022801"/>
    </source>
</evidence>
<keyword evidence="4 10" id="KW-0479">Metal-binding</keyword>
<dbReference type="InterPro" id="IPR051090">
    <property type="entry name" value="Inositol_monoP_superfamily"/>
</dbReference>
<accession>A0A517YR73</accession>
<dbReference type="PANTHER" id="PTHR43200">
    <property type="entry name" value="PHOSPHATASE"/>
    <property type="match status" value="1"/>
</dbReference>
<comment type="catalytic activity">
    <reaction evidence="8">
        <text>adenosine 3',5'-bisphosphate + H2O = AMP + phosphate</text>
        <dbReference type="Rhea" id="RHEA:10040"/>
        <dbReference type="ChEBI" id="CHEBI:15377"/>
        <dbReference type="ChEBI" id="CHEBI:43474"/>
        <dbReference type="ChEBI" id="CHEBI:58343"/>
        <dbReference type="ChEBI" id="CHEBI:456215"/>
        <dbReference type="EC" id="3.1.3.7"/>
    </reaction>
    <physiologicalReaction direction="left-to-right" evidence="8">
        <dbReference type="Rhea" id="RHEA:10041"/>
    </physiologicalReaction>
</comment>
<feature type="binding site" evidence="10">
    <location>
        <position position="110"/>
    </location>
    <ligand>
        <name>Mg(2+)</name>
        <dbReference type="ChEBI" id="CHEBI:18420"/>
        <label>1</label>
        <note>catalytic</note>
    </ligand>
</feature>
<keyword evidence="5 11" id="KW-0378">Hydrolase</keyword>
<dbReference type="PANTHER" id="PTHR43200:SF6">
    <property type="entry name" value="3'(2'),5'-BISPHOSPHATE NUCLEOTIDASE"/>
    <property type="match status" value="1"/>
</dbReference>
<dbReference type="NCBIfam" id="TIGR01330">
    <property type="entry name" value="bisphos_HAL2"/>
    <property type="match status" value="1"/>
</dbReference>
<keyword evidence="6 10" id="KW-0460">Magnesium</keyword>
<feature type="binding site" evidence="10">
    <location>
        <position position="166"/>
    </location>
    <ligand>
        <name>Mg(2+)</name>
        <dbReference type="ChEBI" id="CHEBI:18420"/>
        <label>1</label>
        <note>catalytic</note>
    </ligand>
</feature>
<organism evidence="11 12">
    <name type="scientific">Poriferisphaera corsica</name>
    <dbReference type="NCBI Taxonomy" id="2528020"/>
    <lineage>
        <taxon>Bacteria</taxon>
        <taxon>Pseudomonadati</taxon>
        <taxon>Planctomycetota</taxon>
        <taxon>Phycisphaerae</taxon>
        <taxon>Phycisphaerales</taxon>
        <taxon>Phycisphaeraceae</taxon>
        <taxon>Poriferisphaera</taxon>
    </lineage>
</organism>
<feature type="binding site" evidence="10">
    <location>
        <position position="169"/>
    </location>
    <ligand>
        <name>Mg(2+)</name>
        <dbReference type="ChEBI" id="CHEBI:18420"/>
        <label>1</label>
        <note>catalytic</note>
    </ligand>
</feature>
<evidence type="ECO:0000256" key="7">
    <source>
        <dbReference type="ARBA" id="ARBA00044466"/>
    </source>
</evidence>
<dbReference type="Gene3D" id="3.40.190.80">
    <property type="match status" value="1"/>
</dbReference>
<evidence type="ECO:0000256" key="4">
    <source>
        <dbReference type="ARBA" id="ARBA00022723"/>
    </source>
</evidence>
<dbReference type="FunFam" id="3.40.190.80:FF:000003">
    <property type="entry name" value="PAP-specific phosphatase HAL2-like"/>
    <property type="match status" value="1"/>
</dbReference>
<evidence type="ECO:0000256" key="10">
    <source>
        <dbReference type="PIRSR" id="PIRSR600760-2"/>
    </source>
</evidence>
<gene>
    <name evidence="11" type="primary">cysQ</name>
    <name evidence="11" type="ORF">KS4_07610</name>
</gene>
<dbReference type="Gene3D" id="3.30.540.10">
    <property type="entry name" value="Fructose-1,6-Bisphosphatase, subunit A, domain 1"/>
    <property type="match status" value="1"/>
</dbReference>
<evidence type="ECO:0000313" key="12">
    <source>
        <dbReference type="Proteomes" id="UP000317369"/>
    </source>
</evidence>
<dbReference type="EC" id="3.1.3.7" evidence="3"/>
<evidence type="ECO:0000256" key="8">
    <source>
        <dbReference type="ARBA" id="ARBA00044479"/>
    </source>
</evidence>
<dbReference type="AlphaFoldDB" id="A0A517YR73"/>
<dbReference type="InterPro" id="IPR006239">
    <property type="entry name" value="DPNP"/>
</dbReference>
<feature type="binding site" evidence="10">
    <location>
        <position position="315"/>
    </location>
    <ligand>
        <name>Mg(2+)</name>
        <dbReference type="ChEBI" id="CHEBI:18420"/>
        <label>1</label>
        <note>catalytic</note>
    </ligand>
</feature>
<proteinExistence type="inferred from homology"/>
<protein>
    <recommendedName>
        <fullName evidence="3">3'(2'),5'-bisphosphate nucleotidase</fullName>
        <ecNumber evidence="3">3.1.3.7</ecNumber>
    </recommendedName>
</protein>
<sequence>MLRGGGDVAMIGRCEGAFEGVYIQEEHERREGVKGSAMSLTMDMSHEFEVAVTAVQAAKSVCRQVQRDLVDGHAMDKQDKSPVTVADYASQALICGVMGESFEGIAIVGEEDAEDLRKEENAGIRGMVVEQVNGMLEEGVSEADVLRWIDFGNAEPSEHERYWTLDPIDGTKGFLRKQQYAIALGQIFKGEVVMGILGCPNMDILDEDAAKPSGLLITAIRGQGACMVAMDQQVGDAVPLRVSEVSELKDARLCESVESGHSDQSTSGEIAKRLGIVKEPYRIDSQCKYAAIARGDAEVYLRLPTRKDYEEKIWDHAAGMIAVEEAGGVVTDIYGKKLDFGKGKTLSANRGIVATNGRFHNEVVKVVGEVLGL</sequence>
<keyword evidence="12" id="KW-1185">Reference proteome</keyword>
<dbReference type="Pfam" id="PF00459">
    <property type="entry name" value="Inositol_P"/>
    <property type="match status" value="1"/>
</dbReference>
<dbReference type="Proteomes" id="UP000317369">
    <property type="component" value="Chromosome"/>
</dbReference>
<comment type="similarity">
    <text evidence="2">Belongs to the inositol monophosphatase superfamily.</text>
</comment>
<comment type="catalytic activity">
    <reaction evidence="9">
        <text>3'-phosphoadenylyl sulfate + H2O = adenosine 5'-phosphosulfate + phosphate</text>
        <dbReference type="Rhea" id="RHEA:77639"/>
        <dbReference type="ChEBI" id="CHEBI:15377"/>
        <dbReference type="ChEBI" id="CHEBI:43474"/>
        <dbReference type="ChEBI" id="CHEBI:58243"/>
        <dbReference type="ChEBI" id="CHEBI:58339"/>
        <dbReference type="EC" id="3.1.3.7"/>
    </reaction>
    <physiologicalReaction direction="left-to-right" evidence="9">
        <dbReference type="Rhea" id="RHEA:77640"/>
    </physiologicalReaction>
</comment>
<dbReference type="PRINTS" id="PR00377">
    <property type="entry name" value="IMPHPHTASES"/>
</dbReference>
<evidence type="ECO:0000256" key="6">
    <source>
        <dbReference type="ARBA" id="ARBA00022842"/>
    </source>
</evidence>
<evidence type="ECO:0000256" key="2">
    <source>
        <dbReference type="ARBA" id="ARBA00009759"/>
    </source>
</evidence>